<dbReference type="GO" id="GO:0004930">
    <property type="term" value="F:G protein-coupled receptor activity"/>
    <property type="evidence" value="ECO:0007669"/>
    <property type="project" value="UniProtKB-KW"/>
</dbReference>
<evidence type="ECO:0000313" key="16">
    <source>
        <dbReference type="Proteomes" id="UP001190640"/>
    </source>
</evidence>
<keyword evidence="10 13" id="KW-0675">Receptor</keyword>
<dbReference type="Pfam" id="PF13853">
    <property type="entry name" value="7tm_4"/>
    <property type="match status" value="1"/>
</dbReference>
<reference evidence="17" key="1">
    <citation type="submission" date="2025-08" db="UniProtKB">
        <authorList>
            <consortium name="RefSeq"/>
        </authorList>
    </citation>
    <scope>IDENTIFICATION</scope>
    <source>
        <tissue evidence="17">Blood</tissue>
    </source>
</reference>
<sequence>MELANGTTVQEFILLGFGVGQQGRLLLLILFTAVYTLTLAENFVIIMIVVLDPHLSHLPMYILLSNFSWLEMCYVTATVPRMLFDLASHHGIISFNACFIQFYVFFSLGTTECLFLSAMALDRYLAICHPLRYPQIMSQDFCYALVGSCWILGFLWYVAPVFLIFSLSFCGPNTIDHFVCDSGQLLALACPPLGSIPLFCYIVTSSVVLATFLFILISYAFVGVTLVKASSPSSSIKGFSTVSSHLAVVTIFYGSVAAMYIGHGGESNSENMKVMTLFYSAVTPLLNPLIYCLRNDQVKEAVAKLLRRKRITGGKREGNS</sequence>
<keyword evidence="4 13" id="KW-0812">Transmembrane</keyword>
<feature type="transmembrane region" description="Helical" evidence="14">
    <location>
        <begin position="239"/>
        <end position="262"/>
    </location>
</feature>
<evidence type="ECO:0000256" key="13">
    <source>
        <dbReference type="RuleBase" id="RU000688"/>
    </source>
</evidence>
<evidence type="ECO:0000256" key="4">
    <source>
        <dbReference type="ARBA" id="ARBA00022692"/>
    </source>
</evidence>
<dbReference type="InterPro" id="IPR050939">
    <property type="entry name" value="Olfactory_GPCR1"/>
</dbReference>
<evidence type="ECO:0000313" key="17">
    <source>
        <dbReference type="RefSeq" id="XP_054850150.1"/>
    </source>
</evidence>
<dbReference type="GO" id="GO:0004984">
    <property type="term" value="F:olfactory receptor activity"/>
    <property type="evidence" value="ECO:0007669"/>
    <property type="project" value="InterPro"/>
</dbReference>
<dbReference type="InterPro" id="IPR000725">
    <property type="entry name" value="Olfact_rcpt"/>
</dbReference>
<dbReference type="PANTHER" id="PTHR24242">
    <property type="entry name" value="G-PROTEIN COUPLED RECEPTOR"/>
    <property type="match status" value="1"/>
</dbReference>
<comment type="subcellular location">
    <subcellularLocation>
        <location evidence="1 14">Cell membrane</location>
        <topology evidence="1 14">Multi-pass membrane protein</topology>
    </subcellularLocation>
</comment>
<dbReference type="GeneID" id="129339593"/>
<feature type="transmembrane region" description="Helical" evidence="14">
    <location>
        <begin position="58"/>
        <end position="79"/>
    </location>
</feature>
<keyword evidence="5 14" id="KW-0552">Olfaction</keyword>
<dbReference type="Proteomes" id="UP001190640">
    <property type="component" value="Chromosome 12"/>
</dbReference>
<dbReference type="PRINTS" id="PR00237">
    <property type="entry name" value="GPCRRHODOPSN"/>
</dbReference>
<evidence type="ECO:0000256" key="8">
    <source>
        <dbReference type="ARBA" id="ARBA00023136"/>
    </source>
</evidence>
<gene>
    <name evidence="17" type="primary">LOC129339593</name>
</gene>
<dbReference type="PRINTS" id="PR00245">
    <property type="entry name" value="OLFACTORYR"/>
</dbReference>
<dbReference type="PROSITE" id="PS00237">
    <property type="entry name" value="G_PROTEIN_RECEP_F1_1"/>
    <property type="match status" value="1"/>
</dbReference>
<evidence type="ECO:0000256" key="2">
    <source>
        <dbReference type="ARBA" id="ARBA00022475"/>
    </source>
</evidence>
<keyword evidence="6 14" id="KW-1133">Transmembrane helix</keyword>
<organism evidence="16 17">
    <name type="scientific">Eublepharis macularius</name>
    <name type="common">Leopard gecko</name>
    <name type="synonym">Cyrtodactylus macularius</name>
    <dbReference type="NCBI Taxonomy" id="481883"/>
    <lineage>
        <taxon>Eukaryota</taxon>
        <taxon>Metazoa</taxon>
        <taxon>Chordata</taxon>
        <taxon>Craniata</taxon>
        <taxon>Vertebrata</taxon>
        <taxon>Euteleostomi</taxon>
        <taxon>Lepidosauria</taxon>
        <taxon>Squamata</taxon>
        <taxon>Bifurcata</taxon>
        <taxon>Gekkota</taxon>
        <taxon>Eublepharidae</taxon>
        <taxon>Eublepharinae</taxon>
        <taxon>Eublepharis</taxon>
    </lineage>
</organism>
<evidence type="ECO:0000259" key="15">
    <source>
        <dbReference type="PROSITE" id="PS50262"/>
    </source>
</evidence>
<keyword evidence="8 14" id="KW-0472">Membrane</keyword>
<keyword evidence="12 13" id="KW-0807">Transducer</keyword>
<keyword evidence="9" id="KW-1015">Disulfide bond</keyword>
<evidence type="ECO:0000256" key="7">
    <source>
        <dbReference type="ARBA" id="ARBA00023040"/>
    </source>
</evidence>
<evidence type="ECO:0000256" key="10">
    <source>
        <dbReference type="ARBA" id="ARBA00023170"/>
    </source>
</evidence>
<keyword evidence="7 13" id="KW-0297">G-protein coupled receptor</keyword>
<keyword evidence="3 14" id="KW-0716">Sensory transduction</keyword>
<dbReference type="GO" id="GO:0005886">
    <property type="term" value="C:plasma membrane"/>
    <property type="evidence" value="ECO:0007669"/>
    <property type="project" value="UniProtKB-SubCell"/>
</dbReference>
<dbReference type="InterPro" id="IPR000276">
    <property type="entry name" value="GPCR_Rhodpsn"/>
</dbReference>
<evidence type="ECO:0000256" key="1">
    <source>
        <dbReference type="ARBA" id="ARBA00004651"/>
    </source>
</evidence>
<dbReference type="PANTHER" id="PTHR24242:SF227">
    <property type="entry name" value="OLFACTORY RECEPTOR"/>
    <property type="match status" value="1"/>
</dbReference>
<accession>A0AA97K2D4</accession>
<keyword evidence="2 14" id="KW-1003">Cell membrane</keyword>
<dbReference type="SUPFAM" id="SSF81321">
    <property type="entry name" value="Family A G protein-coupled receptor-like"/>
    <property type="match status" value="1"/>
</dbReference>
<evidence type="ECO:0000256" key="11">
    <source>
        <dbReference type="ARBA" id="ARBA00023180"/>
    </source>
</evidence>
<evidence type="ECO:0000256" key="6">
    <source>
        <dbReference type="ARBA" id="ARBA00022989"/>
    </source>
</evidence>
<dbReference type="PROSITE" id="PS50262">
    <property type="entry name" value="G_PROTEIN_RECEP_F1_2"/>
    <property type="match status" value="1"/>
</dbReference>
<comment type="similarity">
    <text evidence="13">Belongs to the G-protein coupled receptor 1 family.</text>
</comment>
<name>A0AA97K2D4_EUBMA</name>
<protein>
    <recommendedName>
        <fullName evidence="14">Olfactory receptor</fullName>
    </recommendedName>
</protein>
<dbReference type="KEGG" id="emc:129339593"/>
<feature type="domain" description="G-protein coupled receptors family 1 profile" evidence="15">
    <location>
        <begin position="41"/>
        <end position="291"/>
    </location>
</feature>
<feature type="transmembrane region" description="Helical" evidence="14">
    <location>
        <begin position="25"/>
        <end position="51"/>
    </location>
</feature>
<feature type="transmembrane region" description="Helical" evidence="14">
    <location>
        <begin position="141"/>
        <end position="159"/>
    </location>
</feature>
<dbReference type="InterPro" id="IPR017452">
    <property type="entry name" value="GPCR_Rhodpsn_7TM"/>
</dbReference>
<keyword evidence="11" id="KW-0325">Glycoprotein</keyword>
<evidence type="ECO:0000256" key="14">
    <source>
        <dbReference type="RuleBase" id="RU363047"/>
    </source>
</evidence>
<dbReference type="Gene3D" id="1.20.1070.10">
    <property type="entry name" value="Rhodopsin 7-helix transmembrane proteins"/>
    <property type="match status" value="1"/>
</dbReference>
<evidence type="ECO:0000256" key="9">
    <source>
        <dbReference type="ARBA" id="ARBA00023157"/>
    </source>
</evidence>
<dbReference type="AlphaFoldDB" id="A0AA97K2D4"/>
<evidence type="ECO:0000256" key="12">
    <source>
        <dbReference type="ARBA" id="ARBA00023224"/>
    </source>
</evidence>
<dbReference type="FunFam" id="1.20.1070.10:FF:000001">
    <property type="entry name" value="Olfactory receptor"/>
    <property type="match status" value="1"/>
</dbReference>
<dbReference type="RefSeq" id="XP_054850150.1">
    <property type="nucleotide sequence ID" value="XM_054994175.1"/>
</dbReference>
<keyword evidence="16" id="KW-1185">Reference proteome</keyword>
<feature type="transmembrane region" description="Helical" evidence="14">
    <location>
        <begin position="99"/>
        <end position="121"/>
    </location>
</feature>
<feature type="transmembrane region" description="Helical" evidence="14">
    <location>
        <begin position="201"/>
        <end position="227"/>
    </location>
</feature>
<proteinExistence type="inferred from homology"/>
<evidence type="ECO:0000256" key="3">
    <source>
        <dbReference type="ARBA" id="ARBA00022606"/>
    </source>
</evidence>
<evidence type="ECO:0000256" key="5">
    <source>
        <dbReference type="ARBA" id="ARBA00022725"/>
    </source>
</evidence>